<proteinExistence type="predicted"/>
<feature type="disulfide bond" evidence="9">
    <location>
        <begin position="68"/>
        <end position="80"/>
    </location>
</feature>
<keyword evidence="4 12" id="KW-0732">Signal</keyword>
<dbReference type="GO" id="GO:0046872">
    <property type="term" value="F:metal ion binding"/>
    <property type="evidence" value="ECO:0007669"/>
    <property type="project" value="UniProtKB-KW"/>
</dbReference>
<dbReference type="PROSITE" id="PS50941">
    <property type="entry name" value="CHIT_BIND_I_2"/>
    <property type="match status" value="1"/>
</dbReference>
<keyword evidence="3" id="KW-0479">Metal-binding</keyword>
<dbReference type="InterPro" id="IPR002509">
    <property type="entry name" value="NODB_dom"/>
</dbReference>
<evidence type="ECO:0000256" key="8">
    <source>
        <dbReference type="ARBA" id="ARBA00023285"/>
    </source>
</evidence>
<keyword evidence="16" id="KW-1185">Reference proteome</keyword>
<reference evidence="15" key="2">
    <citation type="journal article" date="2023" name="IMA Fungus">
        <title>Comparative genomic study of the Penicillium genus elucidates a diverse pangenome and 15 lateral gene transfer events.</title>
        <authorList>
            <person name="Petersen C."/>
            <person name="Sorensen T."/>
            <person name="Nielsen M.R."/>
            <person name="Sondergaard T.E."/>
            <person name="Sorensen J.L."/>
            <person name="Fitzpatrick D.A."/>
            <person name="Frisvad J.C."/>
            <person name="Nielsen K.L."/>
        </authorList>
    </citation>
    <scope>NUCLEOTIDE SEQUENCE</scope>
    <source>
        <strain evidence="15">IBT 34128</strain>
    </source>
</reference>
<dbReference type="CDD" id="cd10951">
    <property type="entry name" value="CE4_ClCDA_like"/>
    <property type="match status" value="1"/>
</dbReference>
<name>A0A9W9KEM7_9EURO</name>
<dbReference type="Pfam" id="PF01522">
    <property type="entry name" value="Polysacc_deac_1"/>
    <property type="match status" value="1"/>
</dbReference>
<feature type="domain" description="Chitin-binding type-1" evidence="13">
    <location>
        <begin position="58"/>
        <end position="101"/>
    </location>
</feature>
<organism evidence="15 16">
    <name type="scientific">Penicillium alfredii</name>
    <dbReference type="NCBI Taxonomy" id="1506179"/>
    <lineage>
        <taxon>Eukaryota</taxon>
        <taxon>Fungi</taxon>
        <taxon>Dikarya</taxon>
        <taxon>Ascomycota</taxon>
        <taxon>Pezizomycotina</taxon>
        <taxon>Eurotiomycetes</taxon>
        <taxon>Eurotiomycetidae</taxon>
        <taxon>Eurotiales</taxon>
        <taxon>Aspergillaceae</taxon>
        <taxon>Penicillium</taxon>
    </lineage>
</organism>
<dbReference type="CDD" id="cd00035">
    <property type="entry name" value="ChtBD1"/>
    <property type="match status" value="1"/>
</dbReference>
<evidence type="ECO:0000256" key="3">
    <source>
        <dbReference type="ARBA" id="ARBA00022723"/>
    </source>
</evidence>
<comment type="caution">
    <text evidence="9">Lacks conserved residue(s) required for the propagation of feature annotation.</text>
</comment>
<dbReference type="Gene3D" id="3.30.60.10">
    <property type="entry name" value="Endochitinase-like"/>
    <property type="match status" value="2"/>
</dbReference>
<evidence type="ECO:0000313" key="16">
    <source>
        <dbReference type="Proteomes" id="UP001141434"/>
    </source>
</evidence>
<dbReference type="EMBL" id="JAPMSZ010000005">
    <property type="protein sequence ID" value="KAJ5102227.1"/>
    <property type="molecule type" value="Genomic_DNA"/>
</dbReference>
<dbReference type="GO" id="GO:0005975">
    <property type="term" value="P:carbohydrate metabolic process"/>
    <property type="evidence" value="ECO:0007669"/>
    <property type="project" value="InterPro"/>
</dbReference>
<evidence type="ECO:0000256" key="6">
    <source>
        <dbReference type="ARBA" id="ARBA00023026"/>
    </source>
</evidence>
<evidence type="ECO:0008006" key="17">
    <source>
        <dbReference type="Google" id="ProtNLM"/>
    </source>
</evidence>
<evidence type="ECO:0000259" key="14">
    <source>
        <dbReference type="PROSITE" id="PS51677"/>
    </source>
</evidence>
<comment type="cofactor">
    <cofactor evidence="1">
        <name>Co(2+)</name>
        <dbReference type="ChEBI" id="CHEBI:48828"/>
    </cofactor>
</comment>
<feature type="chain" id="PRO_5040807572" description="Chitin deacetylase" evidence="12">
    <location>
        <begin position="21"/>
        <end position="463"/>
    </location>
</feature>
<keyword evidence="11" id="KW-0812">Transmembrane</keyword>
<dbReference type="RefSeq" id="XP_056513058.1">
    <property type="nucleotide sequence ID" value="XM_056655031.1"/>
</dbReference>
<gene>
    <name evidence="15" type="ORF">NUU61_004449</name>
</gene>
<feature type="transmembrane region" description="Helical" evidence="11">
    <location>
        <begin position="441"/>
        <end position="462"/>
    </location>
</feature>
<evidence type="ECO:0000256" key="10">
    <source>
        <dbReference type="SAM" id="MobiDB-lite"/>
    </source>
</evidence>
<reference evidence="15" key="1">
    <citation type="submission" date="2022-11" db="EMBL/GenBank/DDBJ databases">
        <authorList>
            <person name="Petersen C."/>
        </authorList>
    </citation>
    <scope>NUCLEOTIDE SEQUENCE</scope>
    <source>
        <strain evidence="15">IBT 34128</strain>
    </source>
</reference>
<dbReference type="SMART" id="SM00270">
    <property type="entry name" value="ChtBD1"/>
    <property type="match status" value="2"/>
</dbReference>
<feature type="domain" description="NodB homology" evidence="14">
    <location>
        <begin position="135"/>
        <end position="332"/>
    </location>
</feature>
<keyword evidence="2 9" id="KW-0147">Chitin-binding</keyword>
<sequence>MRFRPILMLSSIFLAKLAVATPCETSSIHTVPLNQTSSVAEDLEAAEIESRATPPNLDYRCGVKYGKCPSGTCCSSSGFCGTSKAHCRSPDCKIDYGHCDAHKSPKGPPTKDVGRPHMGQVPYGPQEVRSCAVPGTVALTFDDGPTRYTGDLLDLLDRYDAKATFFITGINNGKGQIDDFDLPWASLIERMQLSGHQIASHTWSHEDLSKVTPLQRQDQIEKNEAALRNILGSFPTYMRPPYSSCTRDSACGTDLGRLGYHIILYDIDTDDYKNDDPNLIQRSKDIFDQSLSTGSPTSRSWLVIAHDAHEQTVHNLTEHMLKTMKRTGYRPVTVGECLRDPRDLWSRPDDRMPSRKKKGPKSSGDPKLVSIDGTCGKHYTCLGSRFGLCCGSVNLCGNTTQHCGVGCQSDAGYCSVEVPPNGDAWDPKIQSKGHKSDADSILYTVGTAAVTSLFLALIVAMWM</sequence>
<keyword evidence="5" id="KW-0378">Hydrolase</keyword>
<evidence type="ECO:0000256" key="2">
    <source>
        <dbReference type="ARBA" id="ARBA00022669"/>
    </source>
</evidence>
<evidence type="ECO:0000256" key="5">
    <source>
        <dbReference type="ARBA" id="ARBA00022801"/>
    </source>
</evidence>
<accession>A0A9W9KEM7</accession>
<dbReference type="SUPFAM" id="SSF57016">
    <property type="entry name" value="Plant lectins/antimicrobial peptides"/>
    <property type="match status" value="2"/>
</dbReference>
<evidence type="ECO:0000256" key="12">
    <source>
        <dbReference type="SAM" id="SignalP"/>
    </source>
</evidence>
<evidence type="ECO:0000256" key="1">
    <source>
        <dbReference type="ARBA" id="ARBA00001941"/>
    </source>
</evidence>
<dbReference type="PROSITE" id="PS51677">
    <property type="entry name" value="NODB"/>
    <property type="match status" value="1"/>
</dbReference>
<dbReference type="Proteomes" id="UP001141434">
    <property type="component" value="Unassembled WGS sequence"/>
</dbReference>
<evidence type="ECO:0000256" key="9">
    <source>
        <dbReference type="PROSITE-ProRule" id="PRU00261"/>
    </source>
</evidence>
<keyword evidence="7" id="KW-0119">Carbohydrate metabolism</keyword>
<dbReference type="GeneID" id="81394199"/>
<keyword evidence="6" id="KW-0843">Virulence</keyword>
<dbReference type="AlphaFoldDB" id="A0A9W9KEM7"/>
<dbReference type="OrthoDB" id="407355at2759"/>
<dbReference type="InterPro" id="IPR011330">
    <property type="entry name" value="Glyco_hydro/deAcase_b/a-brl"/>
</dbReference>
<keyword evidence="11" id="KW-0472">Membrane</keyword>
<feature type="signal peptide" evidence="12">
    <location>
        <begin position="1"/>
        <end position="20"/>
    </location>
</feature>
<evidence type="ECO:0000256" key="7">
    <source>
        <dbReference type="ARBA" id="ARBA00023277"/>
    </source>
</evidence>
<keyword evidence="9" id="KW-1015">Disulfide bond</keyword>
<keyword evidence="8" id="KW-0170">Cobalt</keyword>
<protein>
    <recommendedName>
        <fullName evidence="17">Chitin deacetylase</fullName>
    </recommendedName>
</protein>
<dbReference type="GO" id="GO:0008061">
    <property type="term" value="F:chitin binding"/>
    <property type="evidence" value="ECO:0007669"/>
    <property type="project" value="UniProtKB-UniRule"/>
</dbReference>
<dbReference type="InterPro" id="IPR001002">
    <property type="entry name" value="Chitin-bd_1"/>
</dbReference>
<evidence type="ECO:0000313" key="15">
    <source>
        <dbReference type="EMBL" id="KAJ5102227.1"/>
    </source>
</evidence>
<dbReference type="GO" id="GO:0016810">
    <property type="term" value="F:hydrolase activity, acting on carbon-nitrogen (but not peptide) bonds"/>
    <property type="evidence" value="ECO:0007669"/>
    <property type="project" value="InterPro"/>
</dbReference>
<dbReference type="CDD" id="cd11618">
    <property type="entry name" value="ChtBD1_1"/>
    <property type="match status" value="1"/>
</dbReference>
<keyword evidence="11" id="KW-1133">Transmembrane helix</keyword>
<dbReference type="Gene3D" id="3.20.20.370">
    <property type="entry name" value="Glycoside hydrolase/deacetylase"/>
    <property type="match status" value="1"/>
</dbReference>
<evidence type="ECO:0000256" key="4">
    <source>
        <dbReference type="ARBA" id="ARBA00022729"/>
    </source>
</evidence>
<feature type="region of interest" description="Disordered" evidence="10">
    <location>
        <begin position="341"/>
        <end position="367"/>
    </location>
</feature>
<dbReference type="PANTHER" id="PTHR46471:SF4">
    <property type="entry name" value="CHITIN DEACETYLASE"/>
    <property type="match status" value="1"/>
</dbReference>
<dbReference type="InterPro" id="IPR036861">
    <property type="entry name" value="Endochitinase-like_sf"/>
</dbReference>
<evidence type="ECO:0000259" key="13">
    <source>
        <dbReference type="PROSITE" id="PS50941"/>
    </source>
</evidence>
<comment type="caution">
    <text evidence="15">The sequence shown here is derived from an EMBL/GenBank/DDBJ whole genome shotgun (WGS) entry which is preliminary data.</text>
</comment>
<feature type="compositionally biased region" description="Basic and acidic residues" evidence="10">
    <location>
        <begin position="341"/>
        <end position="353"/>
    </location>
</feature>
<dbReference type="PANTHER" id="PTHR46471">
    <property type="entry name" value="CHITIN DEACETYLASE"/>
    <property type="match status" value="1"/>
</dbReference>
<feature type="disulfide bond" evidence="9">
    <location>
        <begin position="73"/>
        <end position="87"/>
    </location>
</feature>
<dbReference type="SUPFAM" id="SSF88713">
    <property type="entry name" value="Glycoside hydrolase/deacetylase"/>
    <property type="match status" value="1"/>
</dbReference>
<evidence type="ECO:0000256" key="11">
    <source>
        <dbReference type="SAM" id="Phobius"/>
    </source>
</evidence>